<dbReference type="Pfam" id="PF12146">
    <property type="entry name" value="Hydrolase_4"/>
    <property type="match status" value="1"/>
</dbReference>
<dbReference type="InterPro" id="IPR053145">
    <property type="entry name" value="AB_hydrolase_Est10"/>
</dbReference>
<protein>
    <submittedName>
        <fullName evidence="2">Alpha/beta hydrolase family protein</fullName>
    </submittedName>
</protein>
<dbReference type="EMBL" id="PVNL01000069">
    <property type="protein sequence ID" value="PRQ06660.1"/>
    <property type="molecule type" value="Genomic_DNA"/>
</dbReference>
<dbReference type="RefSeq" id="WP_181233856.1">
    <property type="nucleotide sequence ID" value="NZ_PVNL01000069.1"/>
</dbReference>
<keyword evidence="2" id="KW-0378">Hydrolase</keyword>
<sequence>MVEADEYDPPGAVILHGSGPQGRRGLFEAGLGIAYDPPIPAYASLAEQLALRGFAVLTYDKRSCFAENSAECPQSIDDYPGDYYFISIDDFLEDARMATRTLHETLDQDVIVVGHSQGAMFGALIGADEPGVCGVALLAGATLSLVDTVSGQLNEFADYIESVDPGNPAIADLRMQADEALSVLTQIEAGTYAASAWMGAPTQFWADWIAMQANFHTSLADLDLPVYAAFAGSDFNVGPAHFDQFESWAAMGIPAAATTKMYPEHTHIFVPLTPEPPGHSDTVSGVLVDDLTSWVSAGE</sequence>
<organism evidence="2 3">
    <name type="scientific">Enhygromyxa salina</name>
    <dbReference type="NCBI Taxonomy" id="215803"/>
    <lineage>
        <taxon>Bacteria</taxon>
        <taxon>Pseudomonadati</taxon>
        <taxon>Myxococcota</taxon>
        <taxon>Polyangia</taxon>
        <taxon>Nannocystales</taxon>
        <taxon>Nannocystaceae</taxon>
        <taxon>Enhygromyxa</taxon>
    </lineage>
</organism>
<name>A0A2S9YNJ4_9BACT</name>
<evidence type="ECO:0000259" key="1">
    <source>
        <dbReference type="Pfam" id="PF12146"/>
    </source>
</evidence>
<dbReference type="InterPro" id="IPR022742">
    <property type="entry name" value="Hydrolase_4"/>
</dbReference>
<dbReference type="Gene3D" id="3.40.50.1820">
    <property type="entry name" value="alpha/beta hydrolase"/>
    <property type="match status" value="1"/>
</dbReference>
<dbReference type="SUPFAM" id="SSF53474">
    <property type="entry name" value="alpha/beta-Hydrolases"/>
    <property type="match status" value="1"/>
</dbReference>
<comment type="caution">
    <text evidence="2">The sequence shown here is derived from an EMBL/GenBank/DDBJ whole genome shotgun (WGS) entry which is preliminary data.</text>
</comment>
<dbReference type="PANTHER" id="PTHR43265:SF1">
    <property type="entry name" value="ESTERASE ESTD"/>
    <property type="match status" value="1"/>
</dbReference>
<dbReference type="GO" id="GO:0052689">
    <property type="term" value="F:carboxylic ester hydrolase activity"/>
    <property type="evidence" value="ECO:0007669"/>
    <property type="project" value="TreeGrafter"/>
</dbReference>
<gene>
    <name evidence="2" type="ORF">ENSA7_35360</name>
</gene>
<evidence type="ECO:0000313" key="2">
    <source>
        <dbReference type="EMBL" id="PRQ06660.1"/>
    </source>
</evidence>
<feature type="domain" description="Serine aminopeptidase S33" evidence="1">
    <location>
        <begin position="41"/>
        <end position="242"/>
    </location>
</feature>
<dbReference type="Proteomes" id="UP000238823">
    <property type="component" value="Unassembled WGS sequence"/>
</dbReference>
<evidence type="ECO:0000313" key="3">
    <source>
        <dbReference type="Proteomes" id="UP000238823"/>
    </source>
</evidence>
<proteinExistence type="predicted"/>
<dbReference type="PANTHER" id="PTHR43265">
    <property type="entry name" value="ESTERASE ESTD"/>
    <property type="match status" value="1"/>
</dbReference>
<dbReference type="InterPro" id="IPR029058">
    <property type="entry name" value="AB_hydrolase_fold"/>
</dbReference>
<accession>A0A2S9YNJ4</accession>
<dbReference type="AlphaFoldDB" id="A0A2S9YNJ4"/>
<reference evidence="2 3" key="1">
    <citation type="submission" date="2018-03" db="EMBL/GenBank/DDBJ databases">
        <title>Draft Genome Sequences of the Obligatory Marine Myxobacteria Enhygromyxa salina SWB007.</title>
        <authorList>
            <person name="Poehlein A."/>
            <person name="Moghaddam J.A."/>
            <person name="Harms H."/>
            <person name="Alanjari M."/>
            <person name="Koenig G.M."/>
            <person name="Daniel R."/>
            <person name="Schaeberle T.F."/>
        </authorList>
    </citation>
    <scope>NUCLEOTIDE SEQUENCE [LARGE SCALE GENOMIC DNA]</scope>
    <source>
        <strain evidence="2 3">SWB007</strain>
    </source>
</reference>